<dbReference type="PANTHER" id="PTHR34947:SF2">
    <property type="entry name" value="TRANSMEMBRANE PROTEIN"/>
    <property type="match status" value="1"/>
</dbReference>
<dbReference type="PaxDb" id="4097-A0A1S3ZQ60"/>
<dbReference type="RefSeq" id="XP_016466670.1">
    <property type="nucleotide sequence ID" value="XM_016611184.1"/>
</dbReference>
<evidence type="ECO:0000256" key="2">
    <source>
        <dbReference type="SAM" id="Phobius"/>
    </source>
</evidence>
<name>A0A1S3ZQ60_TOBAC</name>
<dbReference type="KEGG" id="nta:107789390"/>
<sequence>MWFDPFQDPVHSGSLVHWFLPLLLNYFHDISSLFSIQLFTYSTERNYIFLLCNGILVFIIKNSGLIGNISDLKESHKEKSREYQNPVVSETKTEKDSSVLKASRVQTKAEKVFEKVVEIENQCGEEEEEKEEGIMNQDLVIVGIANENEDEAYNQENNVEIIEEDEEEEELEETLEELHKKCEDFIKRIKKEINMTN</sequence>
<dbReference type="OMA" id="HHYPKES"/>
<reference evidence="3" key="1">
    <citation type="submission" date="2025-08" db="UniProtKB">
        <authorList>
            <consortium name="RefSeq"/>
        </authorList>
    </citation>
    <scope>IDENTIFICATION</scope>
</reference>
<keyword evidence="2" id="KW-0472">Membrane</keyword>
<dbReference type="PANTHER" id="PTHR34947">
    <property type="entry name" value="TRANSMEMBRANE PROTEIN"/>
    <property type="match status" value="1"/>
</dbReference>
<dbReference type="AlphaFoldDB" id="A0A1S3ZQ60"/>
<accession>A0A1S3ZQ60</accession>
<organism evidence="3">
    <name type="scientific">Nicotiana tabacum</name>
    <name type="common">Common tobacco</name>
    <dbReference type="NCBI Taxonomy" id="4097"/>
    <lineage>
        <taxon>Eukaryota</taxon>
        <taxon>Viridiplantae</taxon>
        <taxon>Streptophyta</taxon>
        <taxon>Embryophyta</taxon>
        <taxon>Tracheophyta</taxon>
        <taxon>Spermatophyta</taxon>
        <taxon>Magnoliopsida</taxon>
        <taxon>eudicotyledons</taxon>
        <taxon>Gunneridae</taxon>
        <taxon>Pentapetalae</taxon>
        <taxon>asterids</taxon>
        <taxon>lamiids</taxon>
        <taxon>Solanales</taxon>
        <taxon>Solanaceae</taxon>
        <taxon>Nicotianoideae</taxon>
        <taxon>Nicotianeae</taxon>
        <taxon>Nicotiana</taxon>
    </lineage>
</organism>
<feature type="transmembrane region" description="Helical" evidence="2">
    <location>
        <begin position="15"/>
        <end position="36"/>
    </location>
</feature>
<proteinExistence type="predicted"/>
<feature type="coiled-coil region" evidence="1">
    <location>
        <begin position="109"/>
        <end position="188"/>
    </location>
</feature>
<keyword evidence="1" id="KW-0175">Coiled coil</keyword>
<dbReference type="OrthoDB" id="1303733at2759"/>
<feature type="transmembrane region" description="Helical" evidence="2">
    <location>
        <begin position="48"/>
        <end position="67"/>
    </location>
</feature>
<dbReference type="STRING" id="4097.A0A1S3ZQ60"/>
<protein>
    <submittedName>
        <fullName evidence="3">Glutamic acid-rich protein</fullName>
    </submittedName>
</protein>
<keyword evidence="2" id="KW-1133">Transmembrane helix</keyword>
<evidence type="ECO:0000256" key="1">
    <source>
        <dbReference type="SAM" id="Coils"/>
    </source>
</evidence>
<keyword evidence="2" id="KW-0812">Transmembrane</keyword>
<gene>
    <name evidence="3" type="primary">LOC107789390</name>
</gene>
<evidence type="ECO:0000313" key="3">
    <source>
        <dbReference type="RefSeq" id="XP_016466670.1"/>
    </source>
</evidence>